<dbReference type="InterPro" id="IPR001296">
    <property type="entry name" value="Glyco_trans_1"/>
</dbReference>
<feature type="domain" description="Glycosyl transferase family 1" evidence="2">
    <location>
        <begin position="178"/>
        <end position="334"/>
    </location>
</feature>
<dbReference type="PANTHER" id="PTHR12526:SF636">
    <property type="entry name" value="BLL3647 PROTEIN"/>
    <property type="match status" value="1"/>
</dbReference>
<dbReference type="AlphaFoldDB" id="A0A2P8E0V5"/>
<dbReference type="SUPFAM" id="SSF53756">
    <property type="entry name" value="UDP-Glycosyltransferase/glycogen phosphorylase"/>
    <property type="match status" value="1"/>
</dbReference>
<accession>A0A2P8E0V5</accession>
<dbReference type="CDD" id="cd03801">
    <property type="entry name" value="GT4_PimA-like"/>
    <property type="match status" value="1"/>
</dbReference>
<comment type="caution">
    <text evidence="3">The sequence shown here is derived from an EMBL/GenBank/DDBJ whole genome shotgun (WGS) entry which is preliminary data.</text>
</comment>
<gene>
    <name evidence="3" type="ORF">CLV30_10815</name>
</gene>
<dbReference type="Pfam" id="PF00534">
    <property type="entry name" value="Glycos_transf_1"/>
    <property type="match status" value="1"/>
</dbReference>
<evidence type="ECO:0000313" key="3">
    <source>
        <dbReference type="EMBL" id="PSL03103.1"/>
    </source>
</evidence>
<evidence type="ECO:0000313" key="4">
    <source>
        <dbReference type="Proteomes" id="UP000243528"/>
    </source>
</evidence>
<dbReference type="Gene3D" id="3.40.50.2000">
    <property type="entry name" value="Glycogen Phosphorylase B"/>
    <property type="match status" value="2"/>
</dbReference>
<reference evidence="3 4" key="1">
    <citation type="submission" date="2018-03" db="EMBL/GenBank/DDBJ databases">
        <title>Genomic Encyclopedia of Archaeal and Bacterial Type Strains, Phase II (KMG-II): from individual species to whole genera.</title>
        <authorList>
            <person name="Goeker M."/>
        </authorList>
    </citation>
    <scope>NUCLEOTIDE SEQUENCE [LARGE SCALE GENOMIC DNA]</scope>
    <source>
        <strain evidence="3 4">DSM 45211</strain>
    </source>
</reference>
<dbReference type="OrthoDB" id="9815351at2"/>
<sequence>MDILVVTVVHDPEDARIRHRQIRALLDAGHRVTYAAPFTAYQRPVPDDVATVELPRARGKRRLAAARAARRLLRTRGRSFDVTLLHDPELVVAAAGLRVPGLVWDVHEDTAAAVEMKTWLPSALRPAAARLIRVAEHYAERRMPLLLAEDSYTERFRDPHPIVHNSVLVPDSAAPAASPEPRVVYLGRLTRPRGALELVELGRRLAPDITVEVIGPADADCRDPLAAAHDEGVLRWHGFLPNDDALAHLPGTLAGLSLLHDQPNYARSRPTKIIEYMAHGVPVITTPNPSSAELVDRYGCGLVVPFGDVAAAESRIRALARDVESYHRYSAAGRAAALENYSWSAEADTFVRTLEEFAAHAVR</sequence>
<proteinExistence type="predicted"/>
<dbReference type="Proteomes" id="UP000243528">
    <property type="component" value="Unassembled WGS sequence"/>
</dbReference>
<name>A0A2P8E0V5_9ACTN</name>
<protein>
    <submittedName>
        <fullName evidence="3">Glycosyl transferase family 1</fullName>
    </submittedName>
</protein>
<dbReference type="GO" id="GO:0016757">
    <property type="term" value="F:glycosyltransferase activity"/>
    <property type="evidence" value="ECO:0007669"/>
    <property type="project" value="InterPro"/>
</dbReference>
<keyword evidence="1 3" id="KW-0808">Transferase</keyword>
<organism evidence="3 4">
    <name type="scientific">Haloactinopolyspora alba</name>
    <dbReference type="NCBI Taxonomy" id="648780"/>
    <lineage>
        <taxon>Bacteria</taxon>
        <taxon>Bacillati</taxon>
        <taxon>Actinomycetota</taxon>
        <taxon>Actinomycetes</taxon>
        <taxon>Jiangellales</taxon>
        <taxon>Jiangellaceae</taxon>
        <taxon>Haloactinopolyspora</taxon>
    </lineage>
</organism>
<evidence type="ECO:0000259" key="2">
    <source>
        <dbReference type="Pfam" id="PF00534"/>
    </source>
</evidence>
<dbReference type="RefSeq" id="WP_106537533.1">
    <property type="nucleotide sequence ID" value="NZ_ML142902.1"/>
</dbReference>
<dbReference type="EMBL" id="PYGE01000008">
    <property type="protein sequence ID" value="PSL03103.1"/>
    <property type="molecule type" value="Genomic_DNA"/>
</dbReference>
<keyword evidence="4" id="KW-1185">Reference proteome</keyword>
<evidence type="ECO:0000256" key="1">
    <source>
        <dbReference type="ARBA" id="ARBA00022679"/>
    </source>
</evidence>
<dbReference type="PANTHER" id="PTHR12526">
    <property type="entry name" value="GLYCOSYLTRANSFERASE"/>
    <property type="match status" value="1"/>
</dbReference>